<protein>
    <submittedName>
        <fullName evidence="8">AcrR family transcriptional regulator</fullName>
    </submittedName>
</protein>
<proteinExistence type="predicted"/>
<evidence type="ECO:0000256" key="1">
    <source>
        <dbReference type="ARBA" id="ARBA00022491"/>
    </source>
</evidence>
<accession>A0A8H9KXZ7</accession>
<evidence type="ECO:0000256" key="4">
    <source>
        <dbReference type="ARBA" id="ARBA00023163"/>
    </source>
</evidence>
<dbReference type="GO" id="GO:0003700">
    <property type="term" value="F:DNA-binding transcription factor activity"/>
    <property type="evidence" value="ECO:0007669"/>
    <property type="project" value="TreeGrafter"/>
</dbReference>
<gene>
    <name evidence="7" type="ORF">GCM10009769_06510</name>
    <name evidence="8" type="ORF">JOE58_000606</name>
</gene>
<dbReference type="InterPro" id="IPR009057">
    <property type="entry name" value="Homeodomain-like_sf"/>
</dbReference>
<organism evidence="7 9">
    <name type="scientific">Curtobacterium luteum</name>
    <dbReference type="NCBI Taxonomy" id="33881"/>
    <lineage>
        <taxon>Bacteria</taxon>
        <taxon>Bacillati</taxon>
        <taxon>Actinomycetota</taxon>
        <taxon>Actinomycetes</taxon>
        <taxon>Micrococcales</taxon>
        <taxon>Microbacteriaceae</taxon>
        <taxon>Curtobacterium</taxon>
    </lineage>
</organism>
<evidence type="ECO:0000259" key="6">
    <source>
        <dbReference type="PROSITE" id="PS50977"/>
    </source>
</evidence>
<dbReference type="InterPro" id="IPR039538">
    <property type="entry name" value="BetI_C"/>
</dbReference>
<evidence type="ECO:0000313" key="7">
    <source>
        <dbReference type="EMBL" id="GGK91086.1"/>
    </source>
</evidence>
<evidence type="ECO:0000256" key="5">
    <source>
        <dbReference type="PROSITE-ProRule" id="PRU00335"/>
    </source>
</evidence>
<dbReference type="Pfam" id="PF00440">
    <property type="entry name" value="TetR_N"/>
    <property type="match status" value="1"/>
</dbReference>
<evidence type="ECO:0000256" key="2">
    <source>
        <dbReference type="ARBA" id="ARBA00023015"/>
    </source>
</evidence>
<evidence type="ECO:0000313" key="10">
    <source>
        <dbReference type="Proteomes" id="UP000746584"/>
    </source>
</evidence>
<dbReference type="InterPro" id="IPR050109">
    <property type="entry name" value="HTH-type_TetR-like_transc_reg"/>
</dbReference>
<keyword evidence="2" id="KW-0805">Transcription regulation</keyword>
<dbReference type="InterPro" id="IPR036271">
    <property type="entry name" value="Tet_transcr_reg_TetR-rel_C_sf"/>
</dbReference>
<evidence type="ECO:0000313" key="8">
    <source>
        <dbReference type="EMBL" id="MBM7801355.1"/>
    </source>
</evidence>
<comment type="caution">
    <text evidence="7">The sequence shown here is derived from an EMBL/GenBank/DDBJ whole genome shotgun (WGS) entry which is preliminary data.</text>
</comment>
<dbReference type="Pfam" id="PF13977">
    <property type="entry name" value="TetR_C_6"/>
    <property type="match status" value="1"/>
</dbReference>
<dbReference type="InterPro" id="IPR001647">
    <property type="entry name" value="HTH_TetR"/>
</dbReference>
<dbReference type="EMBL" id="JAFBCG010000001">
    <property type="protein sequence ID" value="MBM7801355.1"/>
    <property type="molecule type" value="Genomic_DNA"/>
</dbReference>
<sequence>MVKNRADVEQGLPRSARGRARRAAILDAAGLLVGRRGYDGVTLRDIATAAGTTHPLLLHYFRTKDELLLAVVDTWRERAEDLGFGRDDDLDTVPERVVRLAEQNAATPGYIALFTTLSSAASAPEHPLHDHFTERYRTVLEGLRRYFRHAEATGGLVPGVDPDAAAQSIVALQDGAQVQWLYAPDEVDVPGLLRGAFGRLLVDQPG</sequence>
<evidence type="ECO:0000256" key="3">
    <source>
        <dbReference type="ARBA" id="ARBA00023125"/>
    </source>
</evidence>
<dbReference type="SUPFAM" id="SSF48498">
    <property type="entry name" value="Tetracyclin repressor-like, C-terminal domain"/>
    <property type="match status" value="1"/>
</dbReference>
<keyword evidence="1" id="KW-0678">Repressor</keyword>
<dbReference type="PANTHER" id="PTHR30055:SF234">
    <property type="entry name" value="HTH-TYPE TRANSCRIPTIONAL REGULATOR BETI"/>
    <property type="match status" value="1"/>
</dbReference>
<reference evidence="7" key="1">
    <citation type="journal article" date="2014" name="Int. J. Syst. Evol. Microbiol.">
        <title>Complete genome sequence of Corynebacterium casei LMG S-19264T (=DSM 44701T), isolated from a smear-ripened cheese.</title>
        <authorList>
            <consortium name="US DOE Joint Genome Institute (JGI-PGF)"/>
            <person name="Walter F."/>
            <person name="Albersmeier A."/>
            <person name="Kalinowski J."/>
            <person name="Ruckert C."/>
        </authorList>
    </citation>
    <scope>NUCLEOTIDE SEQUENCE</scope>
    <source>
        <strain evidence="7">JCM 1480</strain>
    </source>
</reference>
<reference evidence="7" key="2">
    <citation type="submission" date="2020-09" db="EMBL/GenBank/DDBJ databases">
        <authorList>
            <person name="Sun Q."/>
            <person name="Ohkuma M."/>
        </authorList>
    </citation>
    <scope>NUCLEOTIDE SEQUENCE</scope>
    <source>
        <strain evidence="7">JCM 1480</strain>
    </source>
</reference>
<dbReference type="SUPFAM" id="SSF46689">
    <property type="entry name" value="Homeodomain-like"/>
    <property type="match status" value="1"/>
</dbReference>
<dbReference type="Gene3D" id="1.10.357.10">
    <property type="entry name" value="Tetracycline Repressor, domain 2"/>
    <property type="match status" value="1"/>
</dbReference>
<dbReference type="Proteomes" id="UP000648535">
    <property type="component" value="Unassembled WGS sequence"/>
</dbReference>
<dbReference type="EMBL" id="BMOI01000001">
    <property type="protein sequence ID" value="GGK91086.1"/>
    <property type="molecule type" value="Genomic_DNA"/>
</dbReference>
<evidence type="ECO:0000313" key="9">
    <source>
        <dbReference type="Proteomes" id="UP000648535"/>
    </source>
</evidence>
<dbReference type="PRINTS" id="PR00455">
    <property type="entry name" value="HTHTETR"/>
</dbReference>
<keyword evidence="3 5" id="KW-0238">DNA-binding</keyword>
<dbReference type="PANTHER" id="PTHR30055">
    <property type="entry name" value="HTH-TYPE TRANSCRIPTIONAL REGULATOR RUTR"/>
    <property type="match status" value="1"/>
</dbReference>
<keyword evidence="10" id="KW-1185">Reference proteome</keyword>
<dbReference type="PROSITE" id="PS50977">
    <property type="entry name" value="HTH_TETR_2"/>
    <property type="match status" value="1"/>
</dbReference>
<dbReference type="GO" id="GO:0000976">
    <property type="term" value="F:transcription cis-regulatory region binding"/>
    <property type="evidence" value="ECO:0007669"/>
    <property type="project" value="TreeGrafter"/>
</dbReference>
<dbReference type="Proteomes" id="UP000746584">
    <property type="component" value="Unassembled WGS sequence"/>
</dbReference>
<dbReference type="RefSeq" id="WP_175327699.1">
    <property type="nucleotide sequence ID" value="NZ_BMOI01000001.1"/>
</dbReference>
<feature type="domain" description="HTH tetR-type" evidence="6">
    <location>
        <begin position="19"/>
        <end position="79"/>
    </location>
</feature>
<keyword evidence="4" id="KW-0804">Transcription</keyword>
<dbReference type="AlphaFoldDB" id="A0A8H9KXZ7"/>
<name>A0A8H9KXZ7_9MICO</name>
<feature type="DNA-binding region" description="H-T-H motif" evidence="5">
    <location>
        <begin position="42"/>
        <end position="61"/>
    </location>
</feature>
<reference evidence="8 10" key="3">
    <citation type="submission" date="2021-01" db="EMBL/GenBank/DDBJ databases">
        <title>Sequencing the genomes of 1000 actinobacteria strains.</title>
        <authorList>
            <person name="Klenk H.-P."/>
        </authorList>
    </citation>
    <scope>NUCLEOTIDE SEQUENCE [LARGE SCALE GENOMIC DNA]</scope>
    <source>
        <strain evidence="8 10">DSM 20542</strain>
    </source>
</reference>